<dbReference type="GO" id="GO:0009279">
    <property type="term" value="C:cell outer membrane"/>
    <property type="evidence" value="ECO:0007669"/>
    <property type="project" value="UniProtKB-SubCell"/>
</dbReference>
<dbReference type="Gene3D" id="2.50.20.10">
    <property type="entry name" value="Lipoprotein localisation LolA/LolB/LppX"/>
    <property type="match status" value="1"/>
</dbReference>
<dbReference type="Pfam" id="PF03550">
    <property type="entry name" value="LolB"/>
    <property type="match status" value="1"/>
</dbReference>
<keyword evidence="6" id="KW-0732">Signal</keyword>
<reference evidence="13 14" key="1">
    <citation type="submission" date="2016-10" db="EMBL/GenBank/DDBJ databases">
        <title>Draft Genome sequence of Alkanindiges sp. strain H1.</title>
        <authorList>
            <person name="Subhash Y."/>
            <person name="Lee S."/>
        </authorList>
    </citation>
    <scope>NUCLEOTIDE SEQUENCE [LARGE SCALE GENOMIC DNA]</scope>
    <source>
        <strain evidence="13 14">H1</strain>
    </source>
</reference>
<proteinExistence type="inferred from homology"/>
<dbReference type="GO" id="GO:0015031">
    <property type="term" value="P:protein transport"/>
    <property type="evidence" value="ECO:0007669"/>
    <property type="project" value="UniProtKB-KW"/>
</dbReference>
<keyword evidence="12 13" id="KW-0449">Lipoprotein</keyword>
<dbReference type="OrthoDB" id="9797618at2"/>
<dbReference type="RefSeq" id="WP_076878506.1">
    <property type="nucleotide sequence ID" value="NZ_MLCN01000027.1"/>
</dbReference>
<comment type="subcellular location">
    <subcellularLocation>
        <location evidence="1">Cell outer membrane</location>
        <topology evidence="1">Lipid-anchor</topology>
    </subcellularLocation>
</comment>
<evidence type="ECO:0000256" key="6">
    <source>
        <dbReference type="ARBA" id="ARBA00022729"/>
    </source>
</evidence>
<comment type="caution">
    <text evidence="13">The sequence shown here is derived from an EMBL/GenBank/DDBJ whole genome shotgun (WGS) entry which is preliminary data.</text>
</comment>
<evidence type="ECO:0000256" key="9">
    <source>
        <dbReference type="ARBA" id="ARBA00023139"/>
    </source>
</evidence>
<evidence type="ECO:0000256" key="7">
    <source>
        <dbReference type="ARBA" id="ARBA00022927"/>
    </source>
</evidence>
<dbReference type="CDD" id="cd16326">
    <property type="entry name" value="LolB"/>
    <property type="match status" value="1"/>
</dbReference>
<comment type="subunit">
    <text evidence="3">Monomer.</text>
</comment>
<keyword evidence="7" id="KW-0653">Protein transport</keyword>
<evidence type="ECO:0000256" key="2">
    <source>
        <dbReference type="ARBA" id="ARBA00009696"/>
    </source>
</evidence>
<keyword evidence="10" id="KW-0143">Chaperone</keyword>
<dbReference type="EMBL" id="MLCN01000027">
    <property type="protein sequence ID" value="ONG39134.1"/>
    <property type="molecule type" value="Genomic_DNA"/>
</dbReference>
<dbReference type="AlphaFoldDB" id="A0A1S8CU33"/>
<evidence type="ECO:0000256" key="4">
    <source>
        <dbReference type="ARBA" id="ARBA00016202"/>
    </source>
</evidence>
<dbReference type="InterPro" id="IPR029046">
    <property type="entry name" value="LolA/LolB/LppX"/>
</dbReference>
<evidence type="ECO:0000256" key="11">
    <source>
        <dbReference type="ARBA" id="ARBA00023237"/>
    </source>
</evidence>
<keyword evidence="5" id="KW-0813">Transport</keyword>
<evidence type="ECO:0000256" key="10">
    <source>
        <dbReference type="ARBA" id="ARBA00023186"/>
    </source>
</evidence>
<evidence type="ECO:0000256" key="1">
    <source>
        <dbReference type="ARBA" id="ARBA00004459"/>
    </source>
</evidence>
<evidence type="ECO:0000313" key="13">
    <source>
        <dbReference type="EMBL" id="ONG39134.1"/>
    </source>
</evidence>
<protein>
    <recommendedName>
        <fullName evidence="4">Outer-membrane lipoprotein LolB</fullName>
    </recommendedName>
</protein>
<keyword evidence="9" id="KW-0564">Palmitate</keyword>
<keyword evidence="8" id="KW-0472">Membrane</keyword>
<dbReference type="SUPFAM" id="SSF89392">
    <property type="entry name" value="Prokaryotic lipoproteins and lipoprotein localization factors"/>
    <property type="match status" value="1"/>
</dbReference>
<evidence type="ECO:0000256" key="5">
    <source>
        <dbReference type="ARBA" id="ARBA00022448"/>
    </source>
</evidence>
<organism evidence="13 14">
    <name type="scientific">Alkanindiges hydrocarboniclasticus</name>
    <dbReference type="NCBI Taxonomy" id="1907941"/>
    <lineage>
        <taxon>Bacteria</taxon>
        <taxon>Pseudomonadati</taxon>
        <taxon>Pseudomonadota</taxon>
        <taxon>Gammaproteobacteria</taxon>
        <taxon>Moraxellales</taxon>
        <taxon>Moraxellaceae</taxon>
        <taxon>Alkanindiges</taxon>
    </lineage>
</organism>
<dbReference type="STRING" id="1907941.BKE30_10195"/>
<keyword evidence="11" id="KW-0998">Cell outer membrane</keyword>
<sequence length="207" mass="22438">MPVQISQSQVFRLSAVLLASCISLGLSGCQKTLKAPTLSTPLPTQEVVKTQFGIAGKIGVRTPQQNGSAFYAWTQVNNYFAIDLTGALGIGQTRIEGIPGKVSLTSAKTGTLQAATPEELLQQATGWQAPISYLVSWVQGKPASSSAQAQYDEQRRLKQLNEGGWQVDFSYNNTEALPQKLVMVQPLQQGENRVTLTIQTREDATQQ</sequence>
<name>A0A1S8CU33_9GAMM</name>
<gene>
    <name evidence="13" type="ORF">BKE30_10195</name>
</gene>
<accession>A0A1S8CU33</accession>
<evidence type="ECO:0000256" key="12">
    <source>
        <dbReference type="ARBA" id="ARBA00023288"/>
    </source>
</evidence>
<dbReference type="Proteomes" id="UP000192132">
    <property type="component" value="Unassembled WGS sequence"/>
</dbReference>
<keyword evidence="14" id="KW-1185">Reference proteome</keyword>
<dbReference type="NCBIfam" id="TIGR00548">
    <property type="entry name" value="lolB"/>
    <property type="match status" value="1"/>
</dbReference>
<comment type="similarity">
    <text evidence="2">Belongs to the LolB family.</text>
</comment>
<dbReference type="InterPro" id="IPR004565">
    <property type="entry name" value="OM_lipoprot_LolB"/>
</dbReference>
<evidence type="ECO:0000256" key="3">
    <source>
        <dbReference type="ARBA" id="ARBA00011245"/>
    </source>
</evidence>
<evidence type="ECO:0000313" key="14">
    <source>
        <dbReference type="Proteomes" id="UP000192132"/>
    </source>
</evidence>
<evidence type="ECO:0000256" key="8">
    <source>
        <dbReference type="ARBA" id="ARBA00023136"/>
    </source>
</evidence>